<dbReference type="RefSeq" id="XP_011503014.1">
    <property type="nucleotide sequence ID" value="XM_011504712.1"/>
</dbReference>
<sequence length="623" mass="68767">MLNGKQQNDDECRFLTERNYKSRMSIAQADVLNSTDAQTCINLCKSCNGIANFVNNRCECNIEDSIKEGADCVLRMKREATEYGLDVVSCDLSNDKRSTRCLLGTKHEFGNNDIDQVAKYFMEDGPITGSIFQAPPYTFTYPPDTVQSQSNDCVEQPSLFVLNSLQESAYTPRPVEIVSTPRAQHIVSSSQPQYIEANSESQHVLSSPRSKNFDSNSKSQYFVSNRKSECVGAPRIITQPKEAIVAPPIVNCVSTSASGNYGPILEKPKNDDNALIIDDINFILLTEQTNTPNFFQILGEQLSRPMFGIPHAIETVSQTPGISNLVSAPVNLLYTFLQRLNENSNRVASTCKKSQEHNVKIGTSKISISNPIANTINPIVGTQVPPFNYHYPTAGSPLINLLSPSVSIPATAHVSYIQQMPATMPMIHGPILGNISPCNGFVPQVPTTYVVGASLGLPYYSNCNTIAAPVTAFETFTQIDDSPGPFVEHNMELTNDENSGSSLYTSLKKICKKSTKTKELPIKINRDVNNNFKSAIDGHKFETMKKQLEDEIAHTDKQSLSQISNIDNSTTQALIIEQLPSENVNIQRPTNENINNKKTKTEKLIKEKLRSNAVVNKLGKKNL</sequence>
<gene>
    <name evidence="2" type="primary">LOC105366303</name>
</gene>
<dbReference type="AlphaFoldDB" id="A0AAJ6YRN6"/>
<reference evidence="2" key="1">
    <citation type="submission" date="2025-08" db="UniProtKB">
        <authorList>
            <consortium name="RefSeq"/>
        </authorList>
    </citation>
    <scope>IDENTIFICATION</scope>
</reference>
<evidence type="ECO:0000313" key="1">
    <source>
        <dbReference type="Proteomes" id="UP000695007"/>
    </source>
</evidence>
<protein>
    <submittedName>
        <fullName evidence="2">Uncharacterized protein LOC105366303</fullName>
    </submittedName>
</protein>
<evidence type="ECO:0000313" key="2">
    <source>
        <dbReference type="RefSeq" id="XP_011503014.1"/>
    </source>
</evidence>
<keyword evidence="1" id="KW-1185">Reference proteome</keyword>
<accession>A0AAJ6YRN6</accession>
<dbReference type="GeneID" id="105366303"/>
<proteinExistence type="predicted"/>
<dbReference type="KEGG" id="csol:105366303"/>
<organism evidence="1 2">
    <name type="scientific">Ceratosolen solmsi marchali</name>
    <dbReference type="NCBI Taxonomy" id="326594"/>
    <lineage>
        <taxon>Eukaryota</taxon>
        <taxon>Metazoa</taxon>
        <taxon>Ecdysozoa</taxon>
        <taxon>Arthropoda</taxon>
        <taxon>Hexapoda</taxon>
        <taxon>Insecta</taxon>
        <taxon>Pterygota</taxon>
        <taxon>Neoptera</taxon>
        <taxon>Endopterygota</taxon>
        <taxon>Hymenoptera</taxon>
        <taxon>Apocrita</taxon>
        <taxon>Proctotrupomorpha</taxon>
        <taxon>Chalcidoidea</taxon>
        <taxon>Agaonidae</taxon>
        <taxon>Agaoninae</taxon>
        <taxon>Ceratosolen</taxon>
    </lineage>
</organism>
<dbReference type="Proteomes" id="UP000695007">
    <property type="component" value="Unplaced"/>
</dbReference>
<name>A0AAJ6YRN6_9HYME</name>